<evidence type="ECO:0000313" key="3">
    <source>
        <dbReference type="Proteomes" id="UP000248924"/>
    </source>
</evidence>
<gene>
    <name evidence="2" type="ORF">C1I95_31505</name>
</gene>
<feature type="transmembrane region" description="Helical" evidence="1">
    <location>
        <begin position="118"/>
        <end position="141"/>
    </location>
</feature>
<proteinExistence type="predicted"/>
<keyword evidence="1" id="KW-0812">Transmembrane</keyword>
<organism evidence="2 3">
    <name type="scientific">Micromonospora craterilacus</name>
    <dbReference type="NCBI Taxonomy" id="1655439"/>
    <lineage>
        <taxon>Bacteria</taxon>
        <taxon>Bacillati</taxon>
        <taxon>Actinomycetota</taxon>
        <taxon>Actinomycetes</taxon>
        <taxon>Micromonosporales</taxon>
        <taxon>Micromonosporaceae</taxon>
        <taxon>Micromonospora</taxon>
    </lineage>
</organism>
<feature type="transmembrane region" description="Helical" evidence="1">
    <location>
        <begin position="56"/>
        <end position="80"/>
    </location>
</feature>
<evidence type="ECO:0000313" key="2">
    <source>
        <dbReference type="EMBL" id="PZG07119.1"/>
    </source>
</evidence>
<feature type="transmembrane region" description="Helical" evidence="1">
    <location>
        <begin position="26"/>
        <end position="50"/>
    </location>
</feature>
<keyword evidence="1" id="KW-0472">Membrane</keyword>
<accession>A0A2W2DSM0</accession>
<dbReference type="Pfam" id="PF19545">
    <property type="entry name" value="DUF6069"/>
    <property type="match status" value="1"/>
</dbReference>
<dbReference type="AlphaFoldDB" id="A0A2W2DSM0"/>
<dbReference type="Proteomes" id="UP000248924">
    <property type="component" value="Unassembled WGS sequence"/>
</dbReference>
<sequence>MQVPTSKTPGASTPTVERQPVWKHGVAAAGVAAVATTVLAAVASAAGVSFADSTGASIPLAGFAQLTLVFSLVGVGIAAVMARTARRPRRTFVCTAVALTALSFVPDLTFGFDAGSAVTLITLHIVAAAIVVPALTGRLAYTR</sequence>
<feature type="transmembrane region" description="Helical" evidence="1">
    <location>
        <begin position="92"/>
        <end position="112"/>
    </location>
</feature>
<name>A0A2W2DSM0_9ACTN</name>
<keyword evidence="1" id="KW-1133">Transmembrane helix</keyword>
<keyword evidence="3" id="KW-1185">Reference proteome</keyword>
<reference evidence="2 3" key="1">
    <citation type="submission" date="2018-01" db="EMBL/GenBank/DDBJ databases">
        <title>Draft genome sequence of Jishengella sp. NA12.</title>
        <authorList>
            <person name="Sahin N."/>
            <person name="Ay H."/>
            <person name="Saygin H."/>
        </authorList>
    </citation>
    <scope>NUCLEOTIDE SEQUENCE [LARGE SCALE GENOMIC DNA]</scope>
    <source>
        <strain evidence="2 3">NA12</strain>
    </source>
</reference>
<evidence type="ECO:0000256" key="1">
    <source>
        <dbReference type="SAM" id="Phobius"/>
    </source>
</evidence>
<dbReference type="EMBL" id="POTY01000336">
    <property type="protein sequence ID" value="PZG07119.1"/>
    <property type="molecule type" value="Genomic_DNA"/>
</dbReference>
<dbReference type="OrthoDB" id="4775254at2"/>
<protein>
    <submittedName>
        <fullName evidence="2">Cell envelope biogenesis protein OmpA</fullName>
    </submittedName>
</protein>
<comment type="caution">
    <text evidence="2">The sequence shown here is derived from an EMBL/GenBank/DDBJ whole genome shotgun (WGS) entry which is preliminary data.</text>
</comment>
<dbReference type="InterPro" id="IPR045713">
    <property type="entry name" value="DUF6069"/>
</dbReference>